<dbReference type="EMBL" id="JAHDYR010000015">
    <property type="protein sequence ID" value="KAG9394383.1"/>
    <property type="molecule type" value="Genomic_DNA"/>
</dbReference>
<feature type="compositionally biased region" description="Low complexity" evidence="1">
    <location>
        <begin position="50"/>
        <end position="60"/>
    </location>
</feature>
<comment type="caution">
    <text evidence="2">The sequence shown here is derived from an EMBL/GenBank/DDBJ whole genome shotgun (WGS) entry which is preliminary data.</text>
</comment>
<name>A0A8J6B2K9_9EUKA</name>
<dbReference type="Proteomes" id="UP000717585">
    <property type="component" value="Unassembled WGS sequence"/>
</dbReference>
<keyword evidence="3" id="KW-1185">Reference proteome</keyword>
<evidence type="ECO:0000256" key="1">
    <source>
        <dbReference type="SAM" id="MobiDB-lite"/>
    </source>
</evidence>
<proteinExistence type="predicted"/>
<accession>A0A8J6B2K9</accession>
<sequence>MLWSYANMQKNYSSYPMSASLTTAISPSVREVEQITPQTEREPSEGTMETPASSASRTSPANQMSLIITTDSVHLHRAGIRFNKTICGPSLGDISVKMRVPVFGSFLFGSCARMKATFEANGEVLATVYKRRHVMPPMLTPLARMKVKDVEGGSIGCVAQRWSIRHRLFVVKDGEGTVLYTIRGRRDGVRRRRLTIRGATGGKVGLMKAVRMQGRKCVKLVLPDTVEHEGQTLLLGAALLVETLYLGRE</sequence>
<dbReference type="AlphaFoldDB" id="A0A8J6B2K9"/>
<feature type="region of interest" description="Disordered" evidence="1">
    <location>
        <begin position="30"/>
        <end position="60"/>
    </location>
</feature>
<protein>
    <recommendedName>
        <fullName evidence="4">Phospholipid scramblase</fullName>
    </recommendedName>
</protein>
<evidence type="ECO:0008006" key="4">
    <source>
        <dbReference type="Google" id="ProtNLM"/>
    </source>
</evidence>
<evidence type="ECO:0000313" key="3">
    <source>
        <dbReference type="Proteomes" id="UP000717585"/>
    </source>
</evidence>
<reference evidence="2" key="1">
    <citation type="submission" date="2021-05" db="EMBL/GenBank/DDBJ databases">
        <title>A free-living protist that lacks canonical eukaryotic 1 DNA replication and segregation systems.</title>
        <authorList>
            <person name="Salas-Leiva D.E."/>
            <person name="Tromer E.C."/>
            <person name="Curtis B.A."/>
            <person name="Jerlstrom-Hultqvist J."/>
            <person name="Kolisko M."/>
            <person name="Yi Z."/>
            <person name="Salas-Leiva J.S."/>
            <person name="Gallot-Lavallee L."/>
            <person name="Kops G.J.P.L."/>
            <person name="Archibald J.M."/>
            <person name="Simpson A.G.B."/>
            <person name="Roger A.J."/>
        </authorList>
    </citation>
    <scope>NUCLEOTIDE SEQUENCE</scope>
    <source>
        <strain evidence="2">BICM</strain>
    </source>
</reference>
<evidence type="ECO:0000313" key="2">
    <source>
        <dbReference type="EMBL" id="KAG9394383.1"/>
    </source>
</evidence>
<gene>
    <name evidence="2" type="ORF">J8273_4027</name>
</gene>
<organism evidence="2 3">
    <name type="scientific">Carpediemonas membranifera</name>
    <dbReference type="NCBI Taxonomy" id="201153"/>
    <lineage>
        <taxon>Eukaryota</taxon>
        <taxon>Metamonada</taxon>
        <taxon>Carpediemonas-like organisms</taxon>
        <taxon>Carpediemonas</taxon>
    </lineage>
</organism>